<dbReference type="PANTHER" id="PTHR33516">
    <property type="entry name" value="LEXA REPRESSOR"/>
    <property type="match status" value="1"/>
</dbReference>
<dbReference type="CDD" id="cd06529">
    <property type="entry name" value="S24_LexA-like"/>
    <property type="match status" value="1"/>
</dbReference>
<name>A0ABZ2C571_9PROT</name>
<keyword evidence="2" id="KW-0227">DNA damage</keyword>
<accession>A0ABZ2C571</accession>
<gene>
    <name evidence="9" type="ORF">Bealeia1_00995</name>
</gene>
<dbReference type="RefSeq" id="WP_331255630.1">
    <property type="nucleotide sequence ID" value="NZ_CP133270.1"/>
</dbReference>
<feature type="domain" description="Peptidase S24/S26A/S26B/S26C" evidence="8">
    <location>
        <begin position="72"/>
        <end position="188"/>
    </location>
</feature>
<dbReference type="InterPro" id="IPR039418">
    <property type="entry name" value="LexA-like"/>
</dbReference>
<dbReference type="Proteomes" id="UP001330434">
    <property type="component" value="Chromosome"/>
</dbReference>
<dbReference type="InterPro" id="IPR015927">
    <property type="entry name" value="Peptidase_S24_S26A/B/C"/>
</dbReference>
<dbReference type="PRINTS" id="PR00726">
    <property type="entry name" value="LEXASERPTASE"/>
</dbReference>
<dbReference type="InterPro" id="IPR050077">
    <property type="entry name" value="LexA_repressor"/>
</dbReference>
<keyword evidence="3 7" id="KW-0378">Hydrolase</keyword>
<protein>
    <submittedName>
        <fullName evidence="9">S24/S26 family peptidase</fullName>
    </submittedName>
</protein>
<dbReference type="InterPro" id="IPR006197">
    <property type="entry name" value="Peptidase_S24_LexA"/>
</dbReference>
<proteinExistence type="inferred from homology"/>
<evidence type="ECO:0000256" key="2">
    <source>
        <dbReference type="ARBA" id="ARBA00022763"/>
    </source>
</evidence>
<keyword evidence="6" id="KW-0742">SOS response</keyword>
<evidence type="ECO:0000256" key="4">
    <source>
        <dbReference type="ARBA" id="ARBA00022813"/>
    </source>
</evidence>
<keyword evidence="10" id="KW-1185">Reference proteome</keyword>
<dbReference type="SUPFAM" id="SSF51306">
    <property type="entry name" value="LexA/Signal peptidase"/>
    <property type="match status" value="1"/>
</dbReference>
<dbReference type="EMBL" id="CP133270">
    <property type="protein sequence ID" value="WVX66808.1"/>
    <property type="molecule type" value="Genomic_DNA"/>
</dbReference>
<dbReference type="InterPro" id="IPR036286">
    <property type="entry name" value="LexA/Signal_pep-like_sf"/>
</dbReference>
<evidence type="ECO:0000256" key="5">
    <source>
        <dbReference type="ARBA" id="ARBA00023204"/>
    </source>
</evidence>
<keyword evidence="5" id="KW-0234">DNA repair</keyword>
<evidence type="ECO:0000256" key="1">
    <source>
        <dbReference type="ARBA" id="ARBA00007484"/>
    </source>
</evidence>
<evidence type="ECO:0000313" key="9">
    <source>
        <dbReference type="EMBL" id="WVX66808.1"/>
    </source>
</evidence>
<dbReference type="NCBIfam" id="NF007621">
    <property type="entry name" value="PRK10276.1"/>
    <property type="match status" value="1"/>
</dbReference>
<reference evidence="9 10" key="1">
    <citation type="journal article" date="2024" name="Environ. Microbiol.">
        <title>Novel evolutionary insights on the interactions of the Holosporales (Alphaproteobacteria) with eukaryotic hosts from comparative genomics.</title>
        <authorList>
            <person name="Giovannini M."/>
            <person name="Petroni G."/>
            <person name="Castelli M."/>
        </authorList>
    </citation>
    <scope>NUCLEOTIDE SEQUENCE [LARGE SCALE GENOMIC DNA]</scope>
    <source>
        <strain evidence="9 10">US_Bl 15I1</strain>
    </source>
</reference>
<organism evidence="9 10">
    <name type="scientific">Candidatus Bealeia paramacronuclearis</name>
    <dbReference type="NCBI Taxonomy" id="1921001"/>
    <lineage>
        <taxon>Bacteria</taxon>
        <taxon>Pseudomonadati</taxon>
        <taxon>Pseudomonadota</taxon>
        <taxon>Alphaproteobacteria</taxon>
        <taxon>Holosporales</taxon>
        <taxon>Holosporaceae</taxon>
        <taxon>Candidatus Bealeia</taxon>
    </lineage>
</organism>
<comment type="similarity">
    <text evidence="1 7">Belongs to the peptidase S24 family.</text>
</comment>
<dbReference type="Gene3D" id="2.10.109.10">
    <property type="entry name" value="Umud Fragment, subunit A"/>
    <property type="match status" value="1"/>
</dbReference>
<sequence length="196" mass="21401">MTQSSSHGGFRLNAGRKKNNIPTKTIRIPVILEESVKQLAANFNEKLKSSKGADVFWMGALDIDMLSQVSLPLYSSHVQAGIPSPADDHIEDMVDLGKHLVKHKQSTFLLKATGESMTGAGIFPGDMLVVDRAIIPTSGHIIIAALDGEFTVKRLSQMRDKVVLCAENPAYQDIEITENMAFSIWGVVTNCIHSLL</sequence>
<evidence type="ECO:0000256" key="6">
    <source>
        <dbReference type="ARBA" id="ARBA00023236"/>
    </source>
</evidence>
<evidence type="ECO:0000256" key="3">
    <source>
        <dbReference type="ARBA" id="ARBA00022801"/>
    </source>
</evidence>
<dbReference type="PANTHER" id="PTHR33516:SF2">
    <property type="entry name" value="LEXA REPRESSOR-RELATED"/>
    <property type="match status" value="1"/>
</dbReference>
<dbReference type="Pfam" id="PF00717">
    <property type="entry name" value="Peptidase_S24"/>
    <property type="match status" value="1"/>
</dbReference>
<evidence type="ECO:0000313" key="10">
    <source>
        <dbReference type="Proteomes" id="UP001330434"/>
    </source>
</evidence>
<keyword evidence="4 7" id="KW-0068">Autocatalytic cleavage</keyword>
<evidence type="ECO:0000259" key="8">
    <source>
        <dbReference type="Pfam" id="PF00717"/>
    </source>
</evidence>
<evidence type="ECO:0000256" key="7">
    <source>
        <dbReference type="RuleBase" id="RU003991"/>
    </source>
</evidence>